<dbReference type="RefSeq" id="WP_206009732.1">
    <property type="nucleotide sequence ID" value="NZ_CP070619.1"/>
</dbReference>
<dbReference type="SUPFAM" id="SSF48452">
    <property type="entry name" value="TPR-like"/>
    <property type="match status" value="2"/>
</dbReference>
<dbReference type="CDD" id="cd06170">
    <property type="entry name" value="LuxR_C_like"/>
    <property type="match status" value="1"/>
</dbReference>
<dbReference type="PROSITE" id="PS50043">
    <property type="entry name" value="HTH_LUXR_2"/>
    <property type="match status" value="1"/>
</dbReference>
<dbReference type="InterPro" id="IPR011990">
    <property type="entry name" value="TPR-like_helical_dom_sf"/>
</dbReference>
<sequence>MSDPGKIEFVGRSRELAELEAALHETTRNETTRNAPVVVVVEGVPGIGKTTLVEHFLTAHPDMPAFSAVCARWASSRPFGVAEQLLGTAVTSQDPLDVAREFVTAVGPRAGDAPFFVVVDDAHWADLASLQSLTSAVHLLDRSAVIVLVTNPEPPDGVSADVLDVLDRHSRHRVHVRPLDASDARALASSLAHVDLPAPLAHHLVQHTAGNPRHLTQLLQEVDPVAWGRWQAVLPVPHTFAAKVRSLLSEASPQARALAEAAAVLSGNPRFADAAALAGIEHPVDALDELHRAGLLTAGEHRGVIVLTFPSPLTRAAVYHSLGPIRKRDLHDHAARIVEDEGRRLDHRAAASPFADPALANELDRYSASRATVGAWSAVADALIKSSRLTADRREREQRLIRAVDALLGTGNLSQAVAFAPEIESFPESPLRDAVLGYLAIQRGRRAEAEALLTQSWAACDPETDPATAALICQRRVLDSLARWHGPDLVEWGSRAVALVDAADPSAVESAAIMGLGLAATGRIAEARAHYDTLSAKIALGAQSQRFDMARGWLDLALDDPEAARQELESAVPTAFRMGSTRISLWAQAWLARTQFALGDWNGAIATVDRAAHQLEDATLDLLRPLVHWTGAQTHALRGNWPAAQEHLRLAAASSHDYPMMFIPSALARAQCAEVETDYAAVIRALEPLTRLEPREGVDEPGFWQWPDVYANALVMTGHVDDADAFLTPHEERAAERGHRSAMARLGYARGRIAGARGDIDTARDVFENALTQLDTLPLPYDRARVNFAYGQTLRRAGKRREADAVMQAAREGYSALGATAYVQRCDRELKAGGLNVKRSRFTLEELTPQERAVTILVAGGASNKEAAGELFLSVKTVQYHLTRVYAKLGIRSRSELAAQFRDQE</sequence>
<dbReference type="Pfam" id="PF13191">
    <property type="entry name" value="AAA_16"/>
    <property type="match status" value="1"/>
</dbReference>
<evidence type="ECO:0000256" key="1">
    <source>
        <dbReference type="ARBA" id="ARBA00022741"/>
    </source>
</evidence>
<dbReference type="InterPro" id="IPR000792">
    <property type="entry name" value="Tscrpt_reg_LuxR_C"/>
</dbReference>
<dbReference type="PANTHER" id="PTHR16305">
    <property type="entry name" value="TESTICULAR SOLUBLE ADENYLYL CYCLASE"/>
    <property type="match status" value="1"/>
</dbReference>
<evidence type="ECO:0000256" key="2">
    <source>
        <dbReference type="ARBA" id="ARBA00022840"/>
    </source>
</evidence>
<name>A0A974W8L4_9NOCA</name>
<dbReference type="InterPro" id="IPR016032">
    <property type="entry name" value="Sig_transdc_resp-reg_C-effctor"/>
</dbReference>
<evidence type="ECO:0000259" key="3">
    <source>
        <dbReference type="PROSITE" id="PS50043"/>
    </source>
</evidence>
<protein>
    <submittedName>
        <fullName evidence="4">AAA family ATPase</fullName>
    </submittedName>
</protein>
<dbReference type="SMART" id="SM00421">
    <property type="entry name" value="HTH_LUXR"/>
    <property type="match status" value="1"/>
</dbReference>
<dbReference type="SUPFAM" id="SSF52540">
    <property type="entry name" value="P-loop containing nucleoside triphosphate hydrolases"/>
    <property type="match status" value="1"/>
</dbReference>
<gene>
    <name evidence="4" type="ORF">JWS13_33400</name>
</gene>
<dbReference type="Gene3D" id="1.10.10.10">
    <property type="entry name" value="Winged helix-like DNA-binding domain superfamily/Winged helix DNA-binding domain"/>
    <property type="match status" value="1"/>
</dbReference>
<dbReference type="Proteomes" id="UP000662986">
    <property type="component" value="Chromosome"/>
</dbReference>
<reference evidence="4 5" key="1">
    <citation type="journal article" date="2021" name="Microbiol. Resour. Announc.">
        <title>Complete Genome Sequences of Two Rhodococcus sp. Strains with Large and Linear Chromosomes, Isolated from Apple Rhizosphere.</title>
        <authorList>
            <person name="Benning S."/>
            <person name="Brugnone N."/>
            <person name="Siani R."/>
            <person name="Kublik S."/>
            <person name="Schloter M."/>
            <person name="Rad V."/>
        </authorList>
    </citation>
    <scope>NUCLEOTIDE SEQUENCE [LARGE SCALE GENOMIC DNA]</scope>
    <source>
        <strain evidence="4 5">R79</strain>
    </source>
</reference>
<evidence type="ECO:0000313" key="5">
    <source>
        <dbReference type="Proteomes" id="UP000662986"/>
    </source>
</evidence>
<dbReference type="PRINTS" id="PR00038">
    <property type="entry name" value="HTHLUXR"/>
</dbReference>
<proteinExistence type="predicted"/>
<dbReference type="InterPro" id="IPR041664">
    <property type="entry name" value="AAA_16"/>
</dbReference>
<accession>A0A974W8L4</accession>
<dbReference type="Pfam" id="PF07721">
    <property type="entry name" value="TPR_4"/>
    <property type="match status" value="4"/>
</dbReference>
<dbReference type="EMBL" id="CP070619">
    <property type="protein sequence ID" value="QSE93139.1"/>
    <property type="molecule type" value="Genomic_DNA"/>
</dbReference>
<dbReference type="SUPFAM" id="SSF46894">
    <property type="entry name" value="C-terminal effector domain of the bipartite response regulators"/>
    <property type="match status" value="1"/>
</dbReference>
<keyword evidence="5" id="KW-1185">Reference proteome</keyword>
<organism evidence="4 5">
    <name type="scientific">Rhodococcus pseudokoreensis</name>
    <dbReference type="NCBI Taxonomy" id="2811421"/>
    <lineage>
        <taxon>Bacteria</taxon>
        <taxon>Bacillati</taxon>
        <taxon>Actinomycetota</taxon>
        <taxon>Actinomycetes</taxon>
        <taxon>Mycobacteriales</taxon>
        <taxon>Nocardiaceae</taxon>
        <taxon>Rhodococcus</taxon>
    </lineage>
</organism>
<dbReference type="Gene3D" id="1.25.40.10">
    <property type="entry name" value="Tetratricopeptide repeat domain"/>
    <property type="match status" value="1"/>
</dbReference>
<reference evidence="4 5" key="2">
    <citation type="journal article" date="2022" name="Arch. Microbiol.">
        <title>Rhodococcus pseudokoreensis sp. nov. isolated from the rhizosphere of young M26 apple rootstocks.</title>
        <authorList>
            <person name="Kampfer P."/>
            <person name="Glaeser S.P."/>
            <person name="Blom J."/>
            <person name="Wolf J."/>
            <person name="Benning S."/>
            <person name="Schloter M."/>
            <person name="Neumann-Schaal M."/>
        </authorList>
    </citation>
    <scope>NUCLEOTIDE SEQUENCE [LARGE SCALE GENOMIC DNA]</scope>
    <source>
        <strain evidence="4 5">R79</strain>
    </source>
</reference>
<dbReference type="InterPro" id="IPR027417">
    <property type="entry name" value="P-loop_NTPase"/>
</dbReference>
<feature type="domain" description="HTH luxR-type" evidence="3">
    <location>
        <begin position="840"/>
        <end position="905"/>
    </location>
</feature>
<dbReference type="InterPro" id="IPR011717">
    <property type="entry name" value="TPR-4"/>
</dbReference>
<dbReference type="Pfam" id="PF00196">
    <property type="entry name" value="GerE"/>
    <property type="match status" value="1"/>
</dbReference>
<dbReference type="InterPro" id="IPR036388">
    <property type="entry name" value="WH-like_DNA-bd_sf"/>
</dbReference>
<dbReference type="PANTHER" id="PTHR16305:SF28">
    <property type="entry name" value="GUANYLATE CYCLASE DOMAIN-CONTAINING PROTEIN"/>
    <property type="match status" value="1"/>
</dbReference>
<keyword evidence="2" id="KW-0067">ATP-binding</keyword>
<dbReference type="Gene3D" id="3.40.50.300">
    <property type="entry name" value="P-loop containing nucleotide triphosphate hydrolases"/>
    <property type="match status" value="1"/>
</dbReference>
<evidence type="ECO:0000313" key="4">
    <source>
        <dbReference type="EMBL" id="QSE93139.1"/>
    </source>
</evidence>
<keyword evidence="1" id="KW-0547">Nucleotide-binding</keyword>